<dbReference type="FunFam" id="3.40.80.10:FF:000001">
    <property type="entry name" value="Peptidoglycan recognition protein 1"/>
    <property type="match status" value="1"/>
</dbReference>
<evidence type="ECO:0000256" key="3">
    <source>
        <dbReference type="SAM" id="MobiDB-lite"/>
    </source>
</evidence>
<feature type="domain" description="N-acetylmuramoyl-L-alanine amidase" evidence="4">
    <location>
        <begin position="109"/>
        <end position="245"/>
    </location>
</feature>
<evidence type="ECO:0000313" key="6">
    <source>
        <dbReference type="Ensembl" id="ENSTMTP00000017418.1"/>
    </source>
</evidence>
<sequence length="260" mass="27760">MQVTGGGRGDRRVLSRTPWAGASPTRGEFRALAPPAISSPTLAWPPSSPAWLPIRPFAAGAGAAARRAGSRPGLSPAPVSFNAGLPFSPPPHGTGCPRIISRSQWGARAPKSRVPLKTPVPFVIIHHTEGNPCTSQASCSRQVKGIQNYHMNTQRWSDIGYNFLIGEDGNVYEGRGWSTMGAHAKNWNSKSLGFSFLGSFTSRVPNNAALNAGKSLIQCAVSKGFLSRSYTLKGHRNVNPTSCPGNALYGVISKWPRFKA</sequence>
<feature type="region of interest" description="Disordered" evidence="3">
    <location>
        <begin position="1"/>
        <end position="27"/>
    </location>
</feature>
<dbReference type="Gene3D" id="3.40.80.10">
    <property type="entry name" value="Peptidoglycan recognition protein-like"/>
    <property type="match status" value="1"/>
</dbReference>
<proteinExistence type="inferred from homology"/>
<evidence type="ECO:0000259" key="4">
    <source>
        <dbReference type="SMART" id="SM00644"/>
    </source>
</evidence>
<protein>
    <submittedName>
        <fullName evidence="6">Peptidoglycan-recognition protein SC2-like</fullName>
    </submittedName>
</protein>
<dbReference type="InParanoid" id="A0A674JA16"/>
<dbReference type="GO" id="GO:0002376">
    <property type="term" value="P:immune system process"/>
    <property type="evidence" value="ECO:0007669"/>
    <property type="project" value="UniProtKB-KW"/>
</dbReference>
<dbReference type="Ensembl" id="ENSTMTT00000018035.1">
    <property type="protein sequence ID" value="ENSTMTP00000017418.1"/>
    <property type="gene ID" value="ENSTMTG00000012764.1"/>
</dbReference>
<evidence type="ECO:0000256" key="2">
    <source>
        <dbReference type="ARBA" id="ARBA00022859"/>
    </source>
</evidence>
<feature type="domain" description="Peptidoglycan recognition protein family" evidence="5">
    <location>
        <begin position="97"/>
        <end position="239"/>
    </location>
</feature>
<dbReference type="GO" id="GO:0008745">
    <property type="term" value="F:N-acetylmuramoyl-L-alanine amidase activity"/>
    <property type="evidence" value="ECO:0007669"/>
    <property type="project" value="InterPro"/>
</dbReference>
<dbReference type="InterPro" id="IPR015510">
    <property type="entry name" value="PGRP"/>
</dbReference>
<dbReference type="GO" id="GO:0008270">
    <property type="term" value="F:zinc ion binding"/>
    <property type="evidence" value="ECO:0007669"/>
    <property type="project" value="InterPro"/>
</dbReference>
<gene>
    <name evidence="6" type="primary">LOC112125289</name>
</gene>
<name>A0A674JA16_9SAUR</name>
<dbReference type="CDD" id="cd06583">
    <property type="entry name" value="PGRP"/>
    <property type="match status" value="1"/>
</dbReference>
<dbReference type="PANTHER" id="PTHR11022">
    <property type="entry name" value="PEPTIDOGLYCAN RECOGNITION PROTEIN"/>
    <property type="match status" value="1"/>
</dbReference>
<evidence type="ECO:0000259" key="5">
    <source>
        <dbReference type="SMART" id="SM00701"/>
    </source>
</evidence>
<organism evidence="6 7">
    <name type="scientific">Terrapene triunguis</name>
    <name type="common">Three-toed box turtle</name>
    <dbReference type="NCBI Taxonomy" id="2587831"/>
    <lineage>
        <taxon>Eukaryota</taxon>
        <taxon>Metazoa</taxon>
        <taxon>Chordata</taxon>
        <taxon>Craniata</taxon>
        <taxon>Vertebrata</taxon>
        <taxon>Euteleostomi</taxon>
        <taxon>Archelosauria</taxon>
        <taxon>Testudinata</taxon>
        <taxon>Testudines</taxon>
        <taxon>Cryptodira</taxon>
        <taxon>Durocryptodira</taxon>
        <taxon>Testudinoidea</taxon>
        <taxon>Emydidae</taxon>
        <taxon>Terrapene</taxon>
    </lineage>
</organism>
<keyword evidence="2" id="KW-0391">Immunity</keyword>
<keyword evidence="7" id="KW-1185">Reference proteome</keyword>
<dbReference type="AlphaFoldDB" id="A0A674JA16"/>
<dbReference type="GeneTree" id="ENSGT00940000161006"/>
<reference evidence="6" key="2">
    <citation type="submission" date="2025-09" db="UniProtKB">
        <authorList>
            <consortium name="Ensembl"/>
        </authorList>
    </citation>
    <scope>IDENTIFICATION</scope>
</reference>
<dbReference type="GO" id="GO:0009253">
    <property type="term" value="P:peptidoglycan catabolic process"/>
    <property type="evidence" value="ECO:0007669"/>
    <property type="project" value="InterPro"/>
</dbReference>
<dbReference type="SMART" id="SM00701">
    <property type="entry name" value="PGRP"/>
    <property type="match status" value="1"/>
</dbReference>
<dbReference type="Proteomes" id="UP000472274">
    <property type="component" value="Unplaced"/>
</dbReference>
<dbReference type="InterPro" id="IPR006619">
    <property type="entry name" value="PGRP_domain_met/bac"/>
</dbReference>
<dbReference type="SMART" id="SM00644">
    <property type="entry name" value="Ami_2"/>
    <property type="match status" value="1"/>
</dbReference>
<reference evidence="6" key="1">
    <citation type="submission" date="2025-08" db="UniProtKB">
        <authorList>
            <consortium name="Ensembl"/>
        </authorList>
    </citation>
    <scope>IDENTIFICATION</scope>
</reference>
<dbReference type="InterPro" id="IPR002502">
    <property type="entry name" value="Amidase_domain"/>
</dbReference>
<dbReference type="PANTHER" id="PTHR11022:SF12">
    <property type="entry name" value="PEPTIDOGLYCAN RECOGNITION PROTEIN 3"/>
    <property type="match status" value="1"/>
</dbReference>
<dbReference type="Pfam" id="PF01510">
    <property type="entry name" value="Amidase_2"/>
    <property type="match status" value="1"/>
</dbReference>
<dbReference type="SUPFAM" id="SSF55846">
    <property type="entry name" value="N-acetylmuramoyl-L-alanine amidase-like"/>
    <property type="match status" value="1"/>
</dbReference>
<comment type="similarity">
    <text evidence="1">Belongs to the N-acetylmuramoyl-L-alanine amidase 2 family.</text>
</comment>
<evidence type="ECO:0000256" key="1">
    <source>
        <dbReference type="ARBA" id="ARBA00007553"/>
    </source>
</evidence>
<dbReference type="InterPro" id="IPR036505">
    <property type="entry name" value="Amidase/PGRP_sf"/>
</dbReference>
<evidence type="ECO:0000313" key="7">
    <source>
        <dbReference type="Proteomes" id="UP000472274"/>
    </source>
</evidence>
<accession>A0A674JA16</accession>